<evidence type="ECO:0000256" key="2">
    <source>
        <dbReference type="SAM" id="Phobius"/>
    </source>
</evidence>
<feature type="transmembrane region" description="Helical" evidence="2">
    <location>
        <begin position="31"/>
        <end position="52"/>
    </location>
</feature>
<evidence type="ECO:0000259" key="3">
    <source>
        <dbReference type="Pfam" id="PF13462"/>
    </source>
</evidence>
<dbReference type="Proteomes" id="UP000600171">
    <property type="component" value="Unassembled WGS sequence"/>
</dbReference>
<accession>A0A917MV32</accession>
<dbReference type="Gene3D" id="3.40.30.10">
    <property type="entry name" value="Glutaredoxin"/>
    <property type="match status" value="1"/>
</dbReference>
<protein>
    <recommendedName>
        <fullName evidence="3">Thioredoxin-like fold domain-containing protein</fullName>
    </recommendedName>
</protein>
<comment type="caution">
    <text evidence="4">The sequence shown here is derived from an EMBL/GenBank/DDBJ whole genome shotgun (WGS) entry which is preliminary data.</text>
</comment>
<keyword evidence="2" id="KW-1133">Transmembrane helix</keyword>
<name>A0A917MV32_9MICC</name>
<dbReference type="RefSeq" id="WP_229723113.1">
    <property type="nucleotide sequence ID" value="NZ_BMDC01000002.1"/>
</dbReference>
<dbReference type="EMBL" id="BMDC01000002">
    <property type="protein sequence ID" value="GGH62272.1"/>
    <property type="molecule type" value="Genomic_DNA"/>
</dbReference>
<evidence type="ECO:0000256" key="1">
    <source>
        <dbReference type="SAM" id="MobiDB-lite"/>
    </source>
</evidence>
<feature type="domain" description="Thioredoxin-like fold" evidence="3">
    <location>
        <begin position="131"/>
        <end position="281"/>
    </location>
</feature>
<evidence type="ECO:0000313" key="5">
    <source>
        <dbReference type="Proteomes" id="UP000600171"/>
    </source>
</evidence>
<organism evidence="4 5">
    <name type="scientific">Rothia aerolata</name>
    <dbReference type="NCBI Taxonomy" id="1812262"/>
    <lineage>
        <taxon>Bacteria</taxon>
        <taxon>Bacillati</taxon>
        <taxon>Actinomycetota</taxon>
        <taxon>Actinomycetes</taxon>
        <taxon>Micrococcales</taxon>
        <taxon>Micrococcaceae</taxon>
        <taxon>Rothia</taxon>
    </lineage>
</organism>
<feature type="region of interest" description="Disordered" evidence="1">
    <location>
        <begin position="1"/>
        <end position="24"/>
    </location>
</feature>
<sequence length="292" mass="31375">MANNKAVDARERARQVASQQAKASKKSGGGWIKATVLLVAVAIVVIIAMVIVQANRNKIEDAGPVPASSNGFGGIVLTANGIERNTSDEPSRDINSLNSATASHTVTEGAEETEFPVGLETADQAKDNGEPVHLTIFQDYNCVHCAEFESNYGDTIQQLVEDGKITLEVRNLTFLDASSATEYSARAANAAYSVANQVSTDQFLEYQKEIFSHQGEGGLTNDELIDIASKYGADIKEDMDTNKWRPLVNVVTPESQNGGIIGTPTVFADGQQFTTADFEGWINNLIDEKANA</sequence>
<gene>
    <name evidence="4" type="ORF">GCM10007359_12290</name>
</gene>
<dbReference type="SUPFAM" id="SSF52833">
    <property type="entry name" value="Thioredoxin-like"/>
    <property type="match status" value="1"/>
</dbReference>
<keyword evidence="5" id="KW-1185">Reference proteome</keyword>
<proteinExistence type="predicted"/>
<dbReference type="InterPro" id="IPR012336">
    <property type="entry name" value="Thioredoxin-like_fold"/>
</dbReference>
<keyword evidence="2" id="KW-0472">Membrane</keyword>
<evidence type="ECO:0000313" key="4">
    <source>
        <dbReference type="EMBL" id="GGH62272.1"/>
    </source>
</evidence>
<keyword evidence="2" id="KW-0812">Transmembrane</keyword>
<dbReference type="Pfam" id="PF13462">
    <property type="entry name" value="Thioredoxin_4"/>
    <property type="match status" value="1"/>
</dbReference>
<reference evidence="4 5" key="1">
    <citation type="journal article" date="2014" name="Int. J. Syst. Evol. Microbiol.">
        <title>Complete genome sequence of Corynebacterium casei LMG S-19264T (=DSM 44701T), isolated from a smear-ripened cheese.</title>
        <authorList>
            <consortium name="US DOE Joint Genome Institute (JGI-PGF)"/>
            <person name="Walter F."/>
            <person name="Albersmeier A."/>
            <person name="Kalinowski J."/>
            <person name="Ruckert C."/>
        </authorList>
    </citation>
    <scope>NUCLEOTIDE SEQUENCE [LARGE SCALE GENOMIC DNA]</scope>
    <source>
        <strain evidence="4 5">CCM 8669</strain>
    </source>
</reference>
<dbReference type="AlphaFoldDB" id="A0A917MV32"/>
<dbReference type="InterPro" id="IPR036249">
    <property type="entry name" value="Thioredoxin-like_sf"/>
</dbReference>